<evidence type="ECO:0000256" key="2">
    <source>
        <dbReference type="ARBA" id="ARBA00022857"/>
    </source>
</evidence>
<gene>
    <name evidence="8" type="ORF">DI555_20550</name>
</gene>
<dbReference type="InterPro" id="IPR018170">
    <property type="entry name" value="Aldo/ket_reductase_CS"/>
</dbReference>
<evidence type="ECO:0000256" key="6">
    <source>
        <dbReference type="PIRSR" id="PIRSR000097-3"/>
    </source>
</evidence>
<dbReference type="EMBL" id="QFPX01000024">
    <property type="protein sequence ID" value="PZQ51844.1"/>
    <property type="molecule type" value="Genomic_DNA"/>
</dbReference>
<dbReference type="Proteomes" id="UP000249082">
    <property type="component" value="Unassembled WGS sequence"/>
</dbReference>
<dbReference type="FunFam" id="3.20.20.100:FF:000015">
    <property type="entry name" value="Oxidoreductase, aldo/keto reductase family"/>
    <property type="match status" value="1"/>
</dbReference>
<reference evidence="8 9" key="1">
    <citation type="submission" date="2017-08" db="EMBL/GenBank/DDBJ databases">
        <title>Infants hospitalized years apart are colonized by the same room-sourced microbial strains.</title>
        <authorList>
            <person name="Brooks B."/>
            <person name="Olm M.R."/>
            <person name="Firek B.A."/>
            <person name="Baker R."/>
            <person name="Thomas B.C."/>
            <person name="Morowitz M.J."/>
            <person name="Banfield J.F."/>
        </authorList>
    </citation>
    <scope>NUCLEOTIDE SEQUENCE [LARGE SCALE GENOMIC DNA]</scope>
    <source>
        <strain evidence="8">S2_005_002_R2_33</strain>
    </source>
</reference>
<evidence type="ECO:0000313" key="9">
    <source>
        <dbReference type="Proteomes" id="UP000249082"/>
    </source>
</evidence>
<dbReference type="AlphaFoldDB" id="A0A2W5NFC3"/>
<comment type="caution">
    <text evidence="8">The sequence shown here is derived from an EMBL/GenBank/DDBJ whole genome shotgun (WGS) entry which is preliminary data.</text>
</comment>
<comment type="similarity">
    <text evidence="1">Belongs to the aldo/keto reductase family.</text>
</comment>
<dbReference type="InterPro" id="IPR020471">
    <property type="entry name" value="AKR"/>
</dbReference>
<dbReference type="Gene3D" id="3.20.20.100">
    <property type="entry name" value="NADP-dependent oxidoreductase domain"/>
    <property type="match status" value="1"/>
</dbReference>
<evidence type="ECO:0000313" key="8">
    <source>
        <dbReference type="EMBL" id="PZQ51844.1"/>
    </source>
</evidence>
<keyword evidence="3" id="KW-0560">Oxidoreductase</keyword>
<dbReference type="PRINTS" id="PR00069">
    <property type="entry name" value="ALDKETRDTASE"/>
</dbReference>
<name>A0A2W5NFC3_9SPHN</name>
<dbReference type="PROSITE" id="PS00798">
    <property type="entry name" value="ALDOKETO_REDUCTASE_1"/>
    <property type="match status" value="1"/>
</dbReference>
<sequence length="296" mass="32539">MATTLPLNNGVAMPALGFGVFQTSPTDTVSSVVEAIRVGYRLIDTAAIYGNEREVGEAIRQSGIDRGELFVTTKLWISEYGDEDAVRRACDRSLAKLGLDYIDLYLLHWPLHDDFEATVSSYKGLEQLLADGKVRAIGVSNFSAEHLDSLIDQVSVTPAVNQIELHPYFSQNDMRAVHADKGIVTQAWSPLGAVAIYEADNEHPARHLLDETVPKDIGAAHGKSPAQVILRWHLQQGIAVIPKSVKPKRIDENADLFDFSLSDDEMRQIDTLETGVRGGYAPEEGSREQFPAVVID</sequence>
<dbReference type="InterPro" id="IPR023210">
    <property type="entry name" value="NADP_OxRdtase_dom"/>
</dbReference>
<evidence type="ECO:0000256" key="3">
    <source>
        <dbReference type="ARBA" id="ARBA00023002"/>
    </source>
</evidence>
<feature type="binding site" evidence="5">
    <location>
        <position position="108"/>
    </location>
    <ligand>
        <name>substrate</name>
    </ligand>
</feature>
<proteinExistence type="inferred from homology"/>
<dbReference type="InterPro" id="IPR036812">
    <property type="entry name" value="NAD(P)_OxRdtase_dom_sf"/>
</dbReference>
<feature type="active site" description="Proton donor" evidence="4">
    <location>
        <position position="49"/>
    </location>
</feature>
<evidence type="ECO:0000259" key="7">
    <source>
        <dbReference type="Pfam" id="PF00248"/>
    </source>
</evidence>
<feature type="site" description="Lowers pKa of active site Tyr" evidence="6">
    <location>
        <position position="74"/>
    </location>
</feature>
<dbReference type="PIRSF" id="PIRSF000097">
    <property type="entry name" value="AKR"/>
    <property type="match status" value="1"/>
</dbReference>
<dbReference type="PANTHER" id="PTHR43827">
    <property type="entry name" value="2,5-DIKETO-D-GLUCONIC ACID REDUCTASE"/>
    <property type="match status" value="1"/>
</dbReference>
<accession>A0A2W5NFC3</accession>
<feature type="domain" description="NADP-dependent oxidoreductase" evidence="7">
    <location>
        <begin position="22"/>
        <end position="272"/>
    </location>
</feature>
<dbReference type="GO" id="GO:0016616">
    <property type="term" value="F:oxidoreductase activity, acting on the CH-OH group of donors, NAD or NADP as acceptor"/>
    <property type="evidence" value="ECO:0007669"/>
    <property type="project" value="UniProtKB-ARBA"/>
</dbReference>
<dbReference type="PROSITE" id="PS00062">
    <property type="entry name" value="ALDOKETO_REDUCTASE_2"/>
    <property type="match status" value="1"/>
</dbReference>
<protein>
    <submittedName>
        <fullName evidence="8">Oxidoreductase</fullName>
    </submittedName>
</protein>
<organism evidence="8 9">
    <name type="scientific">Novosphingobium pentaromativorans</name>
    <dbReference type="NCBI Taxonomy" id="205844"/>
    <lineage>
        <taxon>Bacteria</taxon>
        <taxon>Pseudomonadati</taxon>
        <taxon>Pseudomonadota</taxon>
        <taxon>Alphaproteobacteria</taxon>
        <taxon>Sphingomonadales</taxon>
        <taxon>Sphingomonadaceae</taxon>
        <taxon>Novosphingobium</taxon>
    </lineage>
</organism>
<dbReference type="Pfam" id="PF00248">
    <property type="entry name" value="Aldo_ket_red"/>
    <property type="match status" value="1"/>
</dbReference>
<evidence type="ECO:0000256" key="4">
    <source>
        <dbReference type="PIRSR" id="PIRSR000097-1"/>
    </source>
</evidence>
<keyword evidence="2" id="KW-0521">NADP</keyword>
<dbReference type="PROSITE" id="PS00063">
    <property type="entry name" value="ALDOKETO_REDUCTASE_3"/>
    <property type="match status" value="1"/>
</dbReference>
<dbReference type="PANTHER" id="PTHR43827:SF3">
    <property type="entry name" value="NADP-DEPENDENT OXIDOREDUCTASE DOMAIN-CONTAINING PROTEIN"/>
    <property type="match status" value="1"/>
</dbReference>
<evidence type="ECO:0000256" key="5">
    <source>
        <dbReference type="PIRSR" id="PIRSR000097-2"/>
    </source>
</evidence>
<evidence type="ECO:0000256" key="1">
    <source>
        <dbReference type="ARBA" id="ARBA00007905"/>
    </source>
</evidence>
<dbReference type="SUPFAM" id="SSF51430">
    <property type="entry name" value="NAD(P)-linked oxidoreductase"/>
    <property type="match status" value="1"/>
</dbReference>